<comment type="subcellular location">
    <subcellularLocation>
        <location evidence="1">Membrane</location>
        <topology evidence="1">Multi-pass membrane protein</topology>
    </subcellularLocation>
</comment>
<reference evidence="7" key="2">
    <citation type="journal article" date="2022" name="Nat. Microbiol.">
        <title>A closed Candidatus Odinarchaeum chromosome exposes Asgard archaeal viruses.</title>
        <authorList>
            <person name="Tamarit D."/>
            <person name="Caceres E.F."/>
            <person name="Krupovic M."/>
            <person name="Nijland R."/>
            <person name="Eme L."/>
            <person name="Robinson N.P."/>
            <person name="Ettema T.J.G."/>
        </authorList>
    </citation>
    <scope>NUCLEOTIDE SEQUENCE</scope>
    <source>
        <strain evidence="7">LCB_4</strain>
    </source>
</reference>
<evidence type="ECO:0000256" key="4">
    <source>
        <dbReference type="ARBA" id="ARBA00022989"/>
    </source>
</evidence>
<dbReference type="InterPro" id="IPR037294">
    <property type="entry name" value="ABC_BtuC-like"/>
</dbReference>
<evidence type="ECO:0000256" key="2">
    <source>
        <dbReference type="ARBA" id="ARBA00008034"/>
    </source>
</evidence>
<evidence type="ECO:0000256" key="3">
    <source>
        <dbReference type="ARBA" id="ARBA00022692"/>
    </source>
</evidence>
<dbReference type="EMBL" id="CP091871">
    <property type="protein sequence ID" value="WEU41087.1"/>
    <property type="molecule type" value="Genomic_DNA"/>
</dbReference>
<dbReference type="PANTHER" id="PTHR30477:SF18">
    <property type="entry name" value="METAL TRANSPORT SYSTEM MEMBRANE PROTEIN CT_417-RELATED"/>
    <property type="match status" value="1"/>
</dbReference>
<dbReference type="GO" id="GO:0010043">
    <property type="term" value="P:response to zinc ion"/>
    <property type="evidence" value="ECO:0007669"/>
    <property type="project" value="TreeGrafter"/>
</dbReference>
<feature type="transmembrane region" description="Helical" evidence="6">
    <location>
        <begin position="246"/>
        <end position="262"/>
    </location>
</feature>
<dbReference type="InterPro" id="IPR001626">
    <property type="entry name" value="ABC_TroCD"/>
</dbReference>
<feature type="transmembrane region" description="Helical" evidence="6">
    <location>
        <begin position="187"/>
        <end position="207"/>
    </location>
</feature>
<keyword evidence="5 6" id="KW-0472">Membrane</keyword>
<evidence type="ECO:0000256" key="6">
    <source>
        <dbReference type="SAM" id="Phobius"/>
    </source>
</evidence>
<dbReference type="GO" id="GO:0043190">
    <property type="term" value="C:ATP-binding cassette (ABC) transporter complex"/>
    <property type="evidence" value="ECO:0007669"/>
    <property type="project" value="InterPro"/>
</dbReference>
<dbReference type="SUPFAM" id="SSF81345">
    <property type="entry name" value="ABC transporter involved in vitamin B12 uptake, BtuC"/>
    <property type="match status" value="1"/>
</dbReference>
<feature type="transmembrane region" description="Helical" evidence="6">
    <location>
        <begin position="53"/>
        <end position="79"/>
    </location>
</feature>
<proteinExistence type="inferred from homology"/>
<protein>
    <submittedName>
        <fullName evidence="7">Metal ABC transporter permease</fullName>
    </submittedName>
</protein>
<accession>A0AAF0D3M0</accession>
<sequence>MFEILAYGFMRNALIAALMVSVACGVVGTLVVLKKLVFMSGGISHSAFGGIGLGYLLGLNPVLVAIPFSLLASISVGVIGRRTRISEDVSIGILWAVGMAAGIIFVNLAPGYAPDLFSYLFGSILTVPVFDLMVMFILDMLIVTIFLLFHKEFYAISFDEEFATVSGVPVKTLYYVLLGMIGLSVVILIRVVGIILVIALLTIPTVISMKFTHGIIKLSLMSAIIGLICTVTGLFLSYVFNLTSGATIVMVLAAAFLTSTLIKRLKLFKKTV</sequence>
<dbReference type="KEGG" id="oyw:OdinLCB4_006345"/>
<dbReference type="CDD" id="cd06550">
    <property type="entry name" value="TM_ABC_iron-siderophores_like"/>
    <property type="match status" value="1"/>
</dbReference>
<dbReference type="PANTHER" id="PTHR30477">
    <property type="entry name" value="ABC-TRANSPORTER METAL-BINDING PROTEIN"/>
    <property type="match status" value="1"/>
</dbReference>
<name>A0AAF0D3M0_ODILC</name>
<dbReference type="AlphaFoldDB" id="A0AAF0D3M0"/>
<dbReference type="Proteomes" id="UP000186851">
    <property type="component" value="Chromosome"/>
</dbReference>
<feature type="transmembrane region" description="Helical" evidence="6">
    <location>
        <begin position="219"/>
        <end position="240"/>
    </location>
</feature>
<dbReference type="Pfam" id="PF00950">
    <property type="entry name" value="ABC-3"/>
    <property type="match status" value="1"/>
</dbReference>
<organism evidence="7 8">
    <name type="scientific">Odinarchaeota yellowstonii (strain LCB_4)</name>
    <dbReference type="NCBI Taxonomy" id="1841599"/>
    <lineage>
        <taxon>Archaea</taxon>
        <taxon>Promethearchaeati</taxon>
        <taxon>Candidatus Odinarchaeota</taxon>
        <taxon>Candidatus Odinarchaeia</taxon>
        <taxon>Candidatus Odinarchaeales</taxon>
        <taxon>Candidatus Odinarchaeaceae</taxon>
        <taxon>Candidatus Odinarchaeum</taxon>
    </lineage>
</organism>
<feature type="transmembrane region" description="Helical" evidence="6">
    <location>
        <begin position="119"/>
        <end position="149"/>
    </location>
</feature>
<evidence type="ECO:0000313" key="7">
    <source>
        <dbReference type="EMBL" id="WEU41087.1"/>
    </source>
</evidence>
<evidence type="ECO:0000256" key="1">
    <source>
        <dbReference type="ARBA" id="ARBA00004141"/>
    </source>
</evidence>
<keyword evidence="4 6" id="KW-1133">Transmembrane helix</keyword>
<gene>
    <name evidence="7" type="ORF">OdinLCB4_006345</name>
</gene>
<feature type="transmembrane region" description="Helical" evidence="6">
    <location>
        <begin position="91"/>
        <end position="113"/>
    </location>
</feature>
<reference evidence="7" key="1">
    <citation type="journal article" date="2017" name="Nature">
        <title>Asgard archaea illuminate the origin of eukaryotic cellular complexity.</title>
        <authorList>
            <person name="Zaremba-Niedzwiedzka K."/>
            <person name="Caceres E.F."/>
            <person name="Saw J.H."/>
            <person name="Backstrom D."/>
            <person name="Juzokaite L."/>
            <person name="Vancaester E."/>
            <person name="Seitz K.W."/>
            <person name="Anantharaman K."/>
            <person name="Starnawski P."/>
            <person name="Kjeldsen K.U."/>
            <person name="Scott M.B."/>
            <person name="Nunoura T."/>
            <person name="Banfield J.F."/>
            <person name="Schramm A."/>
            <person name="Baker B.J."/>
            <person name="Spang A."/>
            <person name="Ettema T.J.G."/>
        </authorList>
    </citation>
    <scope>NUCLEOTIDE SEQUENCE</scope>
    <source>
        <strain evidence="7">LCB_4</strain>
    </source>
</reference>
<feature type="transmembrane region" description="Helical" evidence="6">
    <location>
        <begin position="161"/>
        <end position="181"/>
    </location>
</feature>
<comment type="similarity">
    <text evidence="2">Belongs to the ABC-3 integral membrane protein family.</text>
</comment>
<dbReference type="GO" id="GO:0055085">
    <property type="term" value="P:transmembrane transport"/>
    <property type="evidence" value="ECO:0007669"/>
    <property type="project" value="InterPro"/>
</dbReference>
<feature type="transmembrane region" description="Helical" evidence="6">
    <location>
        <begin position="12"/>
        <end position="33"/>
    </location>
</feature>
<dbReference type="Gene3D" id="1.10.3470.10">
    <property type="entry name" value="ABC transporter involved in vitamin B12 uptake, BtuC"/>
    <property type="match status" value="1"/>
</dbReference>
<keyword evidence="3 6" id="KW-0812">Transmembrane</keyword>
<evidence type="ECO:0000256" key="5">
    <source>
        <dbReference type="ARBA" id="ARBA00023136"/>
    </source>
</evidence>
<evidence type="ECO:0000313" key="8">
    <source>
        <dbReference type="Proteomes" id="UP000186851"/>
    </source>
</evidence>